<keyword evidence="2" id="KW-0614">Plasmid</keyword>
<keyword evidence="1" id="KW-1133">Transmembrane helix</keyword>
<keyword evidence="1" id="KW-0812">Transmembrane</keyword>
<name>A8ZND7_ACAM1</name>
<dbReference type="HOGENOM" id="CLU_3113336_0_0_3"/>
<dbReference type="AlphaFoldDB" id="A8ZND7"/>
<feature type="transmembrane region" description="Helical" evidence="1">
    <location>
        <begin position="12"/>
        <end position="33"/>
    </location>
</feature>
<accession>A8ZND7</accession>
<evidence type="ECO:0000313" key="3">
    <source>
        <dbReference type="Proteomes" id="UP000000268"/>
    </source>
</evidence>
<organism evidence="2 3">
    <name type="scientific">Acaryochloris marina (strain MBIC 11017)</name>
    <dbReference type="NCBI Taxonomy" id="329726"/>
    <lineage>
        <taxon>Bacteria</taxon>
        <taxon>Bacillati</taxon>
        <taxon>Cyanobacteriota</taxon>
        <taxon>Cyanophyceae</taxon>
        <taxon>Acaryochloridales</taxon>
        <taxon>Acaryochloridaceae</taxon>
        <taxon>Acaryochloris</taxon>
    </lineage>
</organism>
<dbReference type="EMBL" id="CP000841">
    <property type="protein sequence ID" value="ABW32523.1"/>
    <property type="molecule type" value="Genomic_DNA"/>
</dbReference>
<gene>
    <name evidence="2" type="ordered locus">AM1_D0026</name>
</gene>
<evidence type="ECO:0000313" key="2">
    <source>
        <dbReference type="EMBL" id="ABW32523.1"/>
    </source>
</evidence>
<geneLocation type="plasmid" evidence="2 3">
    <name>pREB4</name>
</geneLocation>
<reference evidence="2 3" key="1">
    <citation type="journal article" date="2008" name="Proc. Natl. Acad. Sci. U.S.A.">
        <title>Niche adaptation and genome expansion in the chlorophyll d-producing cyanobacterium Acaryochloris marina.</title>
        <authorList>
            <person name="Swingley W.D."/>
            <person name="Chen M."/>
            <person name="Cheung P.C."/>
            <person name="Conrad A.L."/>
            <person name="Dejesa L.C."/>
            <person name="Hao J."/>
            <person name="Honchak B.M."/>
            <person name="Karbach L.E."/>
            <person name="Kurdoglu A."/>
            <person name="Lahiri S."/>
            <person name="Mastrian S.D."/>
            <person name="Miyashita H."/>
            <person name="Page L."/>
            <person name="Ramakrishna P."/>
            <person name="Satoh S."/>
            <person name="Sattley W.M."/>
            <person name="Shimada Y."/>
            <person name="Taylor H.L."/>
            <person name="Tomo T."/>
            <person name="Tsuchiya T."/>
            <person name="Wang Z.T."/>
            <person name="Raymond J."/>
            <person name="Mimuro M."/>
            <person name="Blankenship R.E."/>
            <person name="Touchman J.W."/>
        </authorList>
    </citation>
    <scope>NUCLEOTIDE SEQUENCE [LARGE SCALE GENOMIC DNA]</scope>
    <source>
        <strain evidence="3">MBIC 11017</strain>
        <plasmid evidence="3">Plasmid pREB4</plasmid>
    </source>
</reference>
<dbReference type="KEGG" id="amr:AM1_D0026"/>
<sequence length="50" mass="5736">MLLEFAAQRFLLKILAIVTDCIFCFDVLPLLALKYTQVNQSTIPSPKFFN</sequence>
<protein>
    <submittedName>
        <fullName evidence="2">Uncharacterized protein</fullName>
    </submittedName>
</protein>
<keyword evidence="3" id="KW-1185">Reference proteome</keyword>
<dbReference type="Proteomes" id="UP000000268">
    <property type="component" value="Plasmid pREB4"/>
</dbReference>
<proteinExistence type="predicted"/>
<evidence type="ECO:0000256" key="1">
    <source>
        <dbReference type="SAM" id="Phobius"/>
    </source>
</evidence>
<keyword evidence="1" id="KW-0472">Membrane</keyword>